<evidence type="ECO:0000256" key="3">
    <source>
        <dbReference type="ARBA" id="ARBA00022741"/>
    </source>
</evidence>
<keyword evidence="4" id="KW-0067">ATP-binding</keyword>
<dbReference type="PANTHER" id="PTHR43851:SF3">
    <property type="entry name" value="COENZYME Q8"/>
    <property type="match status" value="1"/>
</dbReference>
<dbReference type="Proteomes" id="UP001479436">
    <property type="component" value="Unassembled WGS sequence"/>
</dbReference>
<keyword evidence="2" id="KW-0808">Transferase</keyword>
<accession>A0ABR2WSL3</accession>
<organism evidence="6 7">
    <name type="scientific">Basidiobolus ranarum</name>
    <dbReference type="NCBI Taxonomy" id="34480"/>
    <lineage>
        <taxon>Eukaryota</taxon>
        <taxon>Fungi</taxon>
        <taxon>Fungi incertae sedis</taxon>
        <taxon>Zoopagomycota</taxon>
        <taxon>Entomophthoromycotina</taxon>
        <taxon>Basidiobolomycetes</taxon>
        <taxon>Basidiobolales</taxon>
        <taxon>Basidiobolaceae</taxon>
        <taxon>Basidiobolus</taxon>
    </lineage>
</organism>
<dbReference type="Pfam" id="PF03109">
    <property type="entry name" value="ABC1"/>
    <property type="match status" value="1"/>
</dbReference>
<dbReference type="EMBL" id="JASJQH010000416">
    <property type="protein sequence ID" value="KAK9764495.1"/>
    <property type="molecule type" value="Genomic_DNA"/>
</dbReference>
<evidence type="ECO:0000259" key="5">
    <source>
        <dbReference type="Pfam" id="PF03109"/>
    </source>
</evidence>
<sequence>MGSKRLSDLYSLLDIASTVASKAARNQADNVRFHFKTSSLTRLAQTSQNAVRVLAETRLNTANSQNITSKQELSFKDTTSEYIEQVPIPETTTRLDSVNGTPPRDVTSVLDTETKISDLPQKERVTPTKETYIDSVPIPQSFDAHAFKNVEVKPIESLPHEKKATPISLEASSADTTFEPINAEPLEEKRVQLKESKVPTSRIGRMWQYGSLGVGIGFGAVGEAVRRATGNSSLSGNLFMSEANVDRLVTKLSRMRGAALKLGQMNSIQDNKMLPSQLQEILTRVQNSANYMPQSQLETIMKEQLGSEWRERFLDFDTIPVAAASIGQVHKAKLLDNSLVAVKVQYPGVAKSIDGDLKSLKSLLMMSSLLPKGLYLDNSIKAIRRELGWECDYVREAKCIETFQSFLKNDPHFDVPKVYLDLSTSMILTTEFMDGVPLNKAARFDQQTRNMIGEKILRLCLRELFEFRYMQTDPNWTNFLYNEKTRKIELLDFGASRGFDKKFVDLYLKNLIAATNKDREGCIHYSRKLGFLTGYETEVMNQAHVDSMLTLGEPFQVDAPEIYPFSTQTITDRVTDTIPTMIRHRLTPPPDETYSLHRKLSGAFLLCSKLGADVPCKAMFQEVVEKYEFDTEID</sequence>
<protein>
    <recommendedName>
        <fullName evidence="5">ABC1 atypical kinase-like domain-containing protein</fullName>
    </recommendedName>
</protein>
<comment type="caution">
    <text evidence="6">The sequence shown here is derived from an EMBL/GenBank/DDBJ whole genome shotgun (WGS) entry which is preliminary data.</text>
</comment>
<keyword evidence="3" id="KW-0547">Nucleotide-binding</keyword>
<dbReference type="CDD" id="cd13970">
    <property type="entry name" value="ABC1_ADCK3"/>
    <property type="match status" value="1"/>
</dbReference>
<evidence type="ECO:0000313" key="6">
    <source>
        <dbReference type="EMBL" id="KAK9764495.1"/>
    </source>
</evidence>
<keyword evidence="7" id="KW-1185">Reference proteome</keyword>
<evidence type="ECO:0000256" key="1">
    <source>
        <dbReference type="ARBA" id="ARBA00009670"/>
    </source>
</evidence>
<dbReference type="InterPro" id="IPR051409">
    <property type="entry name" value="Atypical_kinase_ADCK"/>
</dbReference>
<dbReference type="InterPro" id="IPR011009">
    <property type="entry name" value="Kinase-like_dom_sf"/>
</dbReference>
<reference evidence="6 7" key="1">
    <citation type="submission" date="2023-04" db="EMBL/GenBank/DDBJ databases">
        <title>Genome of Basidiobolus ranarum AG-B5.</title>
        <authorList>
            <person name="Stajich J.E."/>
            <person name="Carter-House D."/>
            <person name="Gryganskyi A."/>
        </authorList>
    </citation>
    <scope>NUCLEOTIDE SEQUENCE [LARGE SCALE GENOMIC DNA]</scope>
    <source>
        <strain evidence="6 7">AG-B5</strain>
    </source>
</reference>
<feature type="domain" description="ABC1 atypical kinase-like" evidence="5">
    <location>
        <begin position="284"/>
        <end position="525"/>
    </location>
</feature>
<evidence type="ECO:0000256" key="4">
    <source>
        <dbReference type="ARBA" id="ARBA00022840"/>
    </source>
</evidence>
<dbReference type="InterPro" id="IPR034646">
    <property type="entry name" value="ADCK3_dom"/>
</dbReference>
<gene>
    <name evidence="6" type="ORF">K7432_007935</name>
</gene>
<proteinExistence type="inferred from homology"/>
<dbReference type="InterPro" id="IPR004147">
    <property type="entry name" value="ABC1_dom"/>
</dbReference>
<dbReference type="SUPFAM" id="SSF56112">
    <property type="entry name" value="Protein kinase-like (PK-like)"/>
    <property type="match status" value="1"/>
</dbReference>
<name>A0ABR2WSL3_9FUNG</name>
<dbReference type="PANTHER" id="PTHR43851">
    <property type="match status" value="1"/>
</dbReference>
<evidence type="ECO:0000313" key="7">
    <source>
        <dbReference type="Proteomes" id="UP001479436"/>
    </source>
</evidence>
<evidence type="ECO:0000256" key="2">
    <source>
        <dbReference type="ARBA" id="ARBA00022679"/>
    </source>
</evidence>
<comment type="similarity">
    <text evidence="1">Belongs to the protein kinase superfamily. ADCK protein kinase family.</text>
</comment>